<comment type="subcellular location">
    <subcellularLocation>
        <location evidence="1 9">Cell membrane</location>
        <topology evidence="1 9">Multi-pass membrane protein</topology>
    </subcellularLocation>
</comment>
<evidence type="ECO:0000256" key="9">
    <source>
        <dbReference type="HAMAP-Rule" id="MF_01464"/>
    </source>
</evidence>
<dbReference type="PANTHER" id="PTHR30081">
    <property type="entry name" value="PROTEIN-EXPORT MEMBRANE PROTEIN SEC"/>
    <property type="match status" value="1"/>
</dbReference>
<keyword evidence="4 9" id="KW-0812">Transmembrane</keyword>
<name>A0A5P9JTZ3_9HYPH</name>
<evidence type="ECO:0000313" key="12">
    <source>
        <dbReference type="Proteomes" id="UP000325614"/>
    </source>
</evidence>
<keyword evidence="12" id="KW-1185">Reference proteome</keyword>
<evidence type="ECO:0000256" key="1">
    <source>
        <dbReference type="ARBA" id="ARBA00004651"/>
    </source>
</evidence>
<evidence type="ECO:0000313" key="11">
    <source>
        <dbReference type="EMBL" id="QFU16292.1"/>
    </source>
</evidence>
<dbReference type="GO" id="GO:0065002">
    <property type="term" value="P:intracellular protein transmembrane transport"/>
    <property type="evidence" value="ECO:0007669"/>
    <property type="project" value="UniProtKB-UniRule"/>
</dbReference>
<dbReference type="NCBIfam" id="TIGR00916">
    <property type="entry name" value="2A0604s01"/>
    <property type="match status" value="1"/>
</dbReference>
<evidence type="ECO:0000256" key="6">
    <source>
        <dbReference type="ARBA" id="ARBA00022989"/>
    </source>
</evidence>
<reference evidence="11 12" key="1">
    <citation type="submission" date="2019-10" db="EMBL/GenBank/DDBJ databases">
        <title>Isolation, Identification of Microvirga thermotolerans HR1, a novel thermophilic bacterium and Comparative Genomics of the genus Microvirga.</title>
        <authorList>
            <person name="Li J."/>
            <person name="Zhang W."/>
            <person name="Lin M."/>
            <person name="Wang J."/>
        </authorList>
    </citation>
    <scope>NUCLEOTIDE SEQUENCE [LARGE SCALE GENOMIC DNA]</scope>
    <source>
        <strain evidence="11 12">HR1</strain>
    </source>
</reference>
<feature type="transmembrane region" description="Helical" evidence="9">
    <location>
        <begin position="243"/>
        <end position="264"/>
    </location>
</feature>
<feature type="transmembrane region" description="Helical" evidence="9">
    <location>
        <begin position="191"/>
        <end position="212"/>
    </location>
</feature>
<keyword evidence="8 9" id="KW-0472">Membrane</keyword>
<dbReference type="KEGG" id="mico:GDR74_08685"/>
<dbReference type="InterPro" id="IPR005665">
    <property type="entry name" value="SecF_bac"/>
</dbReference>
<evidence type="ECO:0000256" key="8">
    <source>
        <dbReference type="ARBA" id="ARBA00023136"/>
    </source>
</evidence>
<evidence type="ECO:0000256" key="3">
    <source>
        <dbReference type="ARBA" id="ARBA00022475"/>
    </source>
</evidence>
<keyword evidence="3 9" id="KW-1003">Cell membrane</keyword>
<dbReference type="GO" id="GO:0006605">
    <property type="term" value="P:protein targeting"/>
    <property type="evidence" value="ECO:0007669"/>
    <property type="project" value="UniProtKB-UniRule"/>
</dbReference>
<dbReference type="InterPro" id="IPR022813">
    <property type="entry name" value="SecD/SecF_arch_bac"/>
</dbReference>
<feature type="transmembrane region" description="Helical" evidence="9">
    <location>
        <begin position="270"/>
        <end position="295"/>
    </location>
</feature>
<dbReference type="HAMAP" id="MF_01464_B">
    <property type="entry name" value="SecF_B"/>
    <property type="match status" value="1"/>
</dbReference>
<feature type="transmembrane region" description="Helical" evidence="9">
    <location>
        <begin position="163"/>
        <end position="185"/>
    </location>
</feature>
<sequence>MRLIRIWPESAHFDFMRLRRFSFPLSATLSLLTVVLLFTVGLNFGIDFRGGTLMELQAKSGRAEVAKLRQTAEGFGFGEVEVQEFGTAGGVSLRFPIQAGGEAAQSAVVQKARDTFGNEYEFRRVETVGPRVSGELVQSGTIGVILSVIAVLFYLWFRFERELAIGAIVGTLHDIVLTVGFFVITRHEFNMTSIAAILTIVGYSLNETVVVFDRTRELMRRYKTMPVEELLNLSINTTMSRTVMTATTTALSLLALVIFGGRAIEGFAQVMLYGVVVCTYSAIFISSPMLIYIGLRSTETAKAPEGKVAPAE</sequence>
<dbReference type="NCBIfam" id="TIGR00966">
    <property type="entry name" value="transloc_SecF"/>
    <property type="match status" value="1"/>
</dbReference>
<proteinExistence type="inferred from homology"/>
<evidence type="ECO:0000256" key="5">
    <source>
        <dbReference type="ARBA" id="ARBA00022927"/>
    </source>
</evidence>
<accession>A0A5P9JTZ3</accession>
<keyword evidence="6 9" id="KW-1133">Transmembrane helix</keyword>
<evidence type="ECO:0000259" key="10">
    <source>
        <dbReference type="Pfam" id="PF02355"/>
    </source>
</evidence>
<evidence type="ECO:0000256" key="2">
    <source>
        <dbReference type="ARBA" id="ARBA00022448"/>
    </source>
</evidence>
<dbReference type="Gene3D" id="1.20.1640.10">
    <property type="entry name" value="Multidrug efflux transporter AcrB transmembrane domain"/>
    <property type="match status" value="1"/>
</dbReference>
<dbReference type="InterPro" id="IPR048634">
    <property type="entry name" value="SecD_SecF_C"/>
</dbReference>
<dbReference type="AlphaFoldDB" id="A0A5P9JTZ3"/>
<dbReference type="Pfam" id="PF02355">
    <property type="entry name" value="SecD_SecF_C"/>
    <property type="match status" value="1"/>
</dbReference>
<feature type="transmembrane region" description="Helical" evidence="9">
    <location>
        <begin position="21"/>
        <end position="46"/>
    </location>
</feature>
<keyword evidence="7 9" id="KW-0811">Translocation</keyword>
<comment type="function">
    <text evidence="9">Part of the Sec protein translocase complex. Interacts with the SecYEG preprotein conducting channel. SecDF uses the proton motive force (PMF) to complete protein translocation after the ATP-dependent function of SecA.</text>
</comment>
<evidence type="ECO:0000256" key="7">
    <source>
        <dbReference type="ARBA" id="ARBA00023010"/>
    </source>
</evidence>
<dbReference type="GO" id="GO:0005886">
    <property type="term" value="C:plasma membrane"/>
    <property type="evidence" value="ECO:0007669"/>
    <property type="project" value="UniProtKB-SubCell"/>
</dbReference>
<dbReference type="GO" id="GO:0043952">
    <property type="term" value="P:protein transport by the Sec complex"/>
    <property type="evidence" value="ECO:0007669"/>
    <property type="project" value="UniProtKB-UniRule"/>
</dbReference>
<comment type="similarity">
    <text evidence="9">Belongs to the SecD/SecF family. SecF subfamily.</text>
</comment>
<dbReference type="InterPro" id="IPR022645">
    <property type="entry name" value="SecD/SecF_bac"/>
</dbReference>
<feature type="transmembrane region" description="Helical" evidence="9">
    <location>
        <begin position="136"/>
        <end position="156"/>
    </location>
</feature>
<dbReference type="RefSeq" id="WP_152585936.1">
    <property type="nucleotide sequence ID" value="NZ_CP045423.1"/>
</dbReference>
<dbReference type="Pfam" id="PF07549">
    <property type="entry name" value="Sec_GG"/>
    <property type="match status" value="1"/>
</dbReference>
<protein>
    <recommendedName>
        <fullName evidence="9">Protein-export membrane protein SecF</fullName>
    </recommendedName>
</protein>
<keyword evidence="2 9" id="KW-0813">Transport</keyword>
<dbReference type="InterPro" id="IPR022646">
    <property type="entry name" value="SecD/SecF_CS"/>
</dbReference>
<keyword evidence="5 9" id="KW-0653">Protein transport</keyword>
<comment type="subunit">
    <text evidence="9">Forms a complex with SecD. Part of the essential Sec protein translocation apparatus which comprises SecA, SecYEG and auxiliary proteins SecDF-YajC and YidC.</text>
</comment>
<dbReference type="Proteomes" id="UP000325614">
    <property type="component" value="Chromosome"/>
</dbReference>
<dbReference type="SUPFAM" id="SSF82866">
    <property type="entry name" value="Multidrug efflux transporter AcrB transmembrane domain"/>
    <property type="match status" value="1"/>
</dbReference>
<organism evidence="11 12">
    <name type="scientific">Microvirga thermotolerans</name>
    <dbReference type="NCBI Taxonomy" id="2651334"/>
    <lineage>
        <taxon>Bacteria</taxon>
        <taxon>Pseudomonadati</taxon>
        <taxon>Pseudomonadota</taxon>
        <taxon>Alphaproteobacteria</taxon>
        <taxon>Hyphomicrobiales</taxon>
        <taxon>Methylobacteriaceae</taxon>
        <taxon>Microvirga</taxon>
    </lineage>
</organism>
<dbReference type="PRINTS" id="PR01755">
    <property type="entry name" value="SECFTRNLCASE"/>
</dbReference>
<dbReference type="PANTHER" id="PTHR30081:SF8">
    <property type="entry name" value="PROTEIN TRANSLOCASE SUBUNIT SECF"/>
    <property type="match status" value="1"/>
</dbReference>
<feature type="domain" description="Protein export membrane protein SecD/SecF C-terminal" evidence="10">
    <location>
        <begin position="111"/>
        <end position="294"/>
    </location>
</feature>
<dbReference type="EMBL" id="CP045423">
    <property type="protein sequence ID" value="QFU16292.1"/>
    <property type="molecule type" value="Genomic_DNA"/>
</dbReference>
<evidence type="ECO:0000256" key="4">
    <source>
        <dbReference type="ARBA" id="ARBA00022692"/>
    </source>
</evidence>
<dbReference type="GO" id="GO:0015450">
    <property type="term" value="F:protein-transporting ATPase activity"/>
    <property type="evidence" value="ECO:0007669"/>
    <property type="project" value="InterPro"/>
</dbReference>
<gene>
    <name evidence="9 11" type="primary">secF</name>
    <name evidence="11" type="ORF">GDR74_08685</name>
</gene>
<dbReference type="InterPro" id="IPR055344">
    <property type="entry name" value="SecD_SecF_C_bact"/>
</dbReference>